<dbReference type="CDD" id="cd16100">
    <property type="entry name" value="ARID"/>
    <property type="match status" value="1"/>
</dbReference>
<dbReference type="Gene3D" id="2.60.120.650">
    <property type="entry name" value="Cupin"/>
    <property type="match status" value="2"/>
</dbReference>
<feature type="domain" description="PHD-type" evidence="16">
    <location>
        <begin position="243"/>
        <end position="293"/>
    </location>
</feature>
<keyword evidence="5" id="KW-0479">Metal-binding</keyword>
<dbReference type="AlphaFoldDB" id="A0A0N4USM1"/>
<dbReference type="Pfam" id="PF00628">
    <property type="entry name" value="PHD"/>
    <property type="match status" value="1"/>
</dbReference>
<dbReference type="Pfam" id="PF02928">
    <property type="entry name" value="zf-C5HC2"/>
    <property type="match status" value="1"/>
</dbReference>
<dbReference type="GO" id="GO:0003677">
    <property type="term" value="F:DNA binding"/>
    <property type="evidence" value="ECO:0007669"/>
    <property type="project" value="InterPro"/>
</dbReference>
<dbReference type="InterPro" id="IPR004198">
    <property type="entry name" value="Znf_C5HC2"/>
</dbReference>
<evidence type="ECO:0000256" key="2">
    <source>
        <dbReference type="ARBA" id="ARBA00004123"/>
    </source>
</evidence>
<dbReference type="SMART" id="SM00545">
    <property type="entry name" value="JmjN"/>
    <property type="match status" value="1"/>
</dbReference>
<keyword evidence="21" id="KW-1185">Reference proteome</keyword>
<dbReference type="InterPro" id="IPR011011">
    <property type="entry name" value="Znf_FYVE_PHD"/>
</dbReference>
<feature type="domain" description="JmjN" evidence="18">
    <location>
        <begin position="37"/>
        <end position="78"/>
    </location>
</feature>
<evidence type="ECO:0000313" key="22">
    <source>
        <dbReference type="WBParaSite" id="EVEC_0000012501-mRNA-1"/>
    </source>
</evidence>
<comment type="subcellular location">
    <subcellularLocation>
        <location evidence="2">Nucleus</location>
    </subcellularLocation>
</comment>
<dbReference type="PROSITE" id="PS50016">
    <property type="entry name" value="ZF_PHD_2"/>
    <property type="match status" value="1"/>
</dbReference>
<dbReference type="Proteomes" id="UP000274131">
    <property type="component" value="Unassembled WGS sequence"/>
</dbReference>
<dbReference type="Pfam" id="PF02373">
    <property type="entry name" value="JmjC"/>
    <property type="match status" value="1"/>
</dbReference>
<organism evidence="22">
    <name type="scientific">Enterobius vermicularis</name>
    <name type="common">Human pinworm</name>
    <dbReference type="NCBI Taxonomy" id="51028"/>
    <lineage>
        <taxon>Eukaryota</taxon>
        <taxon>Metazoa</taxon>
        <taxon>Ecdysozoa</taxon>
        <taxon>Nematoda</taxon>
        <taxon>Chromadorea</taxon>
        <taxon>Rhabditida</taxon>
        <taxon>Spirurina</taxon>
        <taxon>Oxyuridomorpha</taxon>
        <taxon>Oxyuroidea</taxon>
        <taxon>Oxyuridae</taxon>
        <taxon>Enterobius</taxon>
    </lineage>
</organism>
<dbReference type="GO" id="GO:0000785">
    <property type="term" value="C:chromatin"/>
    <property type="evidence" value="ECO:0007669"/>
    <property type="project" value="TreeGrafter"/>
</dbReference>
<protein>
    <recommendedName>
        <fullName evidence="4">[histone H3]-trimethyl-L-lysine(4) demethylase</fullName>
        <ecNumber evidence="4">1.14.11.67</ecNumber>
    </recommendedName>
</protein>
<dbReference type="EC" id="1.14.11.67" evidence="4"/>
<dbReference type="InterPro" id="IPR048615">
    <property type="entry name" value="KDM5_C-hel"/>
</dbReference>
<evidence type="ECO:0000259" key="16">
    <source>
        <dbReference type="PROSITE" id="PS50016"/>
    </source>
</evidence>
<evidence type="ECO:0000256" key="6">
    <source>
        <dbReference type="ARBA" id="ARBA00022737"/>
    </source>
</evidence>
<evidence type="ECO:0000256" key="15">
    <source>
        <dbReference type="PROSITE-ProRule" id="PRU00146"/>
    </source>
</evidence>
<dbReference type="PANTHER" id="PTHR10694:SF33">
    <property type="entry name" value="LYSINE-SPECIFIC DEMETHYLASE 5"/>
    <property type="match status" value="1"/>
</dbReference>
<dbReference type="PANTHER" id="PTHR10694">
    <property type="entry name" value="LYSINE-SPECIFIC DEMETHYLASE"/>
    <property type="match status" value="1"/>
</dbReference>
<dbReference type="SMART" id="SM00501">
    <property type="entry name" value="BRIGHT"/>
    <property type="match status" value="1"/>
</dbReference>
<dbReference type="InterPro" id="IPR019787">
    <property type="entry name" value="Znf_PHD-finger"/>
</dbReference>
<dbReference type="PROSITE" id="PS01359">
    <property type="entry name" value="ZF_PHD_1"/>
    <property type="match status" value="1"/>
</dbReference>
<keyword evidence="10" id="KW-0223">Dioxygenase</keyword>
<evidence type="ECO:0000256" key="11">
    <source>
        <dbReference type="ARBA" id="ARBA00023002"/>
    </source>
</evidence>
<evidence type="ECO:0000256" key="7">
    <source>
        <dbReference type="ARBA" id="ARBA00022771"/>
    </source>
</evidence>
<evidence type="ECO:0000256" key="14">
    <source>
        <dbReference type="ARBA" id="ARBA00048734"/>
    </source>
</evidence>
<keyword evidence="8" id="KW-0862">Zinc</keyword>
<reference evidence="22" key="1">
    <citation type="submission" date="2017-02" db="UniProtKB">
        <authorList>
            <consortium name="WormBaseParasite"/>
        </authorList>
    </citation>
    <scope>IDENTIFICATION</scope>
</reference>
<dbReference type="Pfam" id="PF08429">
    <property type="entry name" value="PLU-1"/>
    <property type="match status" value="1"/>
</dbReference>
<evidence type="ECO:0000256" key="8">
    <source>
        <dbReference type="ARBA" id="ARBA00022833"/>
    </source>
</evidence>
<sequence>MSPRSPHLYYILPGCWELKMNNKYMRYYKNFKPPPFAPTYRPTEEEFDDPIEYVKKIKPEAEKYGVVKIKPPKSFQPPFAIRSENFTFTPRVQRLNEIDGLIRLRLLFEMEITAFWELQGFDLKPPTIDNKYIDLYKLSRSVVEKGGGEYLTQQKKWYQVGKQLGLTSHQCPRLHDIYYKWVVPFEKCLKEIEEERELNGGSETECIQNVDGRRRIVEPKSRMMAGYRNPPKGKKTKDDSVDDVVCKHCKKGDDEDRLLLCEECNAAQHTYCCNPPLTDVPETEWRCYQCIKARVKSIGENFGFHDAQQEYNLVTFAEFANSWKRDYFQKKILETTPEEVEREFWRKVADLNCDTSVKYGADLLASKVGSGFPILSGSQKAGQKRRKSDANWKKYAEHPWNLNNMPILKGSVLSHIDSGISGMMVPWVYIGMCFTTFCWHTEDHWTYSINYMHWGERKIWYGVSGAEGEKFDEVVNNLVPDLFQKHPDLLHHLTTMINPMILIENGIHVYTVHQEPGEFVITFPRAYHAGYNEGLNCAEAVNFAPPDWLRLGRLCIADYAKVHRKCVFSHDELVVRMVEKVGNMDFFMKCALYDELEKIVSKESKWLARFPKSKHRYERTKFERIYDDQRECIFCKTTLYLSALECKHARLSCLRHSDHLCEKCVGEDYYVKYRYTIDELTDMRKDVASTVEHYVKWKEKATAFLHCSDTLKPSLEDICELVNLSTVQRLPSCDLMEKLNCIIKDCKSVFDMVENLLSPLNRNKTYDFDCVMKLKEKIDKLPCPLPNNLSGFHQFFGRLVEWKNRAKNMDIVSCGEGIDYESIISELKRLIAEADFFHIVLPEVERLKQKLVVHSWLRDAYKLLRWRYSCNRKKLDGGYFPKAALEEPQKWRLKEVEKLIDDGTRLMETNGEIQDVVDEVHSCMKLGWNKEFSAEKILLNERNEGVGVERANEIWGDFEVCDWLSMEKLDELRNEIVKARNIQKLYIEGKGRSDITFSDLETYDGLCSQSFFMNHSRTHLEIIEARSALQDFMKDIESLFSDTSTNYTLYEASSFNSYFEIYHIDGSLCPSIFALRELNMKRNTQETCGCAESHPNEEVSLICCLCRGKTHGSP</sequence>
<dbReference type="Gene3D" id="1.10.150.60">
    <property type="entry name" value="ARID DNA-binding domain"/>
    <property type="match status" value="1"/>
</dbReference>
<dbReference type="InterPro" id="IPR003349">
    <property type="entry name" value="JmjN"/>
</dbReference>
<keyword evidence="11" id="KW-0560">Oxidoreductase</keyword>
<evidence type="ECO:0000313" key="20">
    <source>
        <dbReference type="EMBL" id="VDD84943.1"/>
    </source>
</evidence>
<keyword evidence="13" id="KW-0539">Nucleus</keyword>
<dbReference type="Pfam" id="PF01388">
    <property type="entry name" value="ARID"/>
    <property type="match status" value="1"/>
</dbReference>
<dbReference type="OrthoDB" id="1678912at2759"/>
<dbReference type="GO" id="GO:0034647">
    <property type="term" value="F:histone H3K4me/H3K4me2/H3K4me3 demethylase activity"/>
    <property type="evidence" value="ECO:0007669"/>
    <property type="project" value="UniProtKB-EC"/>
</dbReference>
<dbReference type="GO" id="GO:0005634">
    <property type="term" value="C:nucleus"/>
    <property type="evidence" value="ECO:0007669"/>
    <property type="project" value="UniProtKB-SubCell"/>
</dbReference>
<dbReference type="PROSITE" id="PS51184">
    <property type="entry name" value="JMJC"/>
    <property type="match status" value="1"/>
</dbReference>
<dbReference type="SMART" id="SM00249">
    <property type="entry name" value="PHD"/>
    <property type="match status" value="1"/>
</dbReference>
<evidence type="ECO:0000259" key="18">
    <source>
        <dbReference type="PROSITE" id="PS51183"/>
    </source>
</evidence>
<evidence type="ECO:0000256" key="9">
    <source>
        <dbReference type="ARBA" id="ARBA00022853"/>
    </source>
</evidence>
<dbReference type="InterPro" id="IPR019786">
    <property type="entry name" value="Zinc_finger_PHD-type_CS"/>
</dbReference>
<comment type="cofactor">
    <cofactor evidence="1">
        <name>Fe(2+)</name>
        <dbReference type="ChEBI" id="CHEBI:29033"/>
    </cofactor>
</comment>
<dbReference type="WBParaSite" id="EVEC_0000012501-mRNA-1">
    <property type="protein sequence ID" value="EVEC_0000012501-mRNA-1"/>
    <property type="gene ID" value="EVEC_0000012501"/>
</dbReference>
<evidence type="ECO:0000256" key="10">
    <source>
        <dbReference type="ARBA" id="ARBA00022964"/>
    </source>
</evidence>
<dbReference type="STRING" id="51028.A0A0N4USM1"/>
<keyword evidence="9" id="KW-0156">Chromatin regulator</keyword>
<keyword evidence="6" id="KW-0677">Repeat</keyword>
<evidence type="ECO:0000256" key="1">
    <source>
        <dbReference type="ARBA" id="ARBA00001954"/>
    </source>
</evidence>
<dbReference type="Gene3D" id="3.30.40.10">
    <property type="entry name" value="Zinc/RING finger domain, C3HC4 (zinc finger)"/>
    <property type="match status" value="1"/>
</dbReference>
<dbReference type="InterPro" id="IPR003347">
    <property type="entry name" value="JmjC_dom"/>
</dbReference>
<dbReference type="SUPFAM" id="SSF46774">
    <property type="entry name" value="ARID-like"/>
    <property type="match status" value="1"/>
</dbReference>
<evidence type="ECO:0000256" key="4">
    <source>
        <dbReference type="ARBA" id="ARBA00012902"/>
    </source>
</evidence>
<dbReference type="PROSITE" id="PS51183">
    <property type="entry name" value="JMJN"/>
    <property type="match status" value="1"/>
</dbReference>
<dbReference type="InterPro" id="IPR013637">
    <property type="entry name" value="Lys_sp_deMease-like_dom"/>
</dbReference>
<evidence type="ECO:0000259" key="17">
    <source>
        <dbReference type="PROSITE" id="PS51011"/>
    </source>
</evidence>
<evidence type="ECO:0000259" key="19">
    <source>
        <dbReference type="PROSITE" id="PS51184"/>
    </source>
</evidence>
<dbReference type="Pfam" id="PF21323">
    <property type="entry name" value="KDM5_C-hel"/>
    <property type="match status" value="1"/>
</dbReference>
<dbReference type="InterPro" id="IPR013083">
    <property type="entry name" value="Znf_RING/FYVE/PHD"/>
</dbReference>
<dbReference type="Pfam" id="PF02375">
    <property type="entry name" value="JmjN"/>
    <property type="match status" value="1"/>
</dbReference>
<evidence type="ECO:0000256" key="12">
    <source>
        <dbReference type="ARBA" id="ARBA00023004"/>
    </source>
</evidence>
<dbReference type="SMART" id="SM00558">
    <property type="entry name" value="JmjC"/>
    <property type="match status" value="1"/>
</dbReference>
<reference evidence="20 21" key="2">
    <citation type="submission" date="2018-10" db="EMBL/GenBank/DDBJ databases">
        <authorList>
            <consortium name="Pathogen Informatics"/>
        </authorList>
    </citation>
    <scope>NUCLEOTIDE SEQUENCE [LARGE SCALE GENOMIC DNA]</scope>
</reference>
<feature type="domain" description="ARID" evidence="17">
    <location>
        <begin position="102"/>
        <end position="190"/>
    </location>
</feature>
<proteinExistence type="inferred from homology"/>
<comment type="similarity">
    <text evidence="3">Belongs to the JARID1 histone demethylase family.</text>
</comment>
<dbReference type="InterPro" id="IPR001965">
    <property type="entry name" value="Znf_PHD"/>
</dbReference>
<feature type="domain" description="JmjC" evidence="19">
    <location>
        <begin position="394"/>
        <end position="560"/>
    </location>
</feature>
<evidence type="ECO:0000256" key="5">
    <source>
        <dbReference type="ARBA" id="ARBA00022723"/>
    </source>
</evidence>
<evidence type="ECO:0000313" key="21">
    <source>
        <dbReference type="Proteomes" id="UP000274131"/>
    </source>
</evidence>
<keyword evidence="7 15" id="KW-0863">Zinc-finger</keyword>
<accession>A0A0N4USM1</accession>
<dbReference type="GO" id="GO:0006355">
    <property type="term" value="P:regulation of DNA-templated transcription"/>
    <property type="evidence" value="ECO:0007669"/>
    <property type="project" value="TreeGrafter"/>
</dbReference>
<keyword evidence="12" id="KW-0408">Iron</keyword>
<name>A0A0N4USM1_ENTVE</name>
<dbReference type="InterPro" id="IPR036431">
    <property type="entry name" value="ARID_dom_sf"/>
</dbReference>
<dbReference type="SUPFAM" id="SSF57903">
    <property type="entry name" value="FYVE/PHD zinc finger"/>
    <property type="match status" value="1"/>
</dbReference>
<dbReference type="PROSITE" id="PS51011">
    <property type="entry name" value="ARID"/>
    <property type="match status" value="1"/>
</dbReference>
<evidence type="ECO:0000256" key="13">
    <source>
        <dbReference type="ARBA" id="ARBA00023242"/>
    </source>
</evidence>
<dbReference type="InterPro" id="IPR001606">
    <property type="entry name" value="ARID_dom"/>
</dbReference>
<evidence type="ECO:0000256" key="3">
    <source>
        <dbReference type="ARBA" id="ARBA00006801"/>
    </source>
</evidence>
<dbReference type="EMBL" id="UXUI01000041">
    <property type="protein sequence ID" value="VDD84943.1"/>
    <property type="molecule type" value="Genomic_DNA"/>
</dbReference>
<dbReference type="GO" id="GO:0008270">
    <property type="term" value="F:zinc ion binding"/>
    <property type="evidence" value="ECO:0007669"/>
    <property type="project" value="UniProtKB-KW"/>
</dbReference>
<dbReference type="SUPFAM" id="SSF51197">
    <property type="entry name" value="Clavaminate synthase-like"/>
    <property type="match status" value="1"/>
</dbReference>
<dbReference type="SMART" id="SM01014">
    <property type="entry name" value="ARID"/>
    <property type="match status" value="1"/>
</dbReference>
<dbReference type="CDD" id="cd15543">
    <property type="entry name" value="PHD_RSF1"/>
    <property type="match status" value="1"/>
</dbReference>
<gene>
    <name evidence="20" type="ORF">EVEC_LOCUS86</name>
</gene>
<comment type="catalytic activity">
    <reaction evidence="14">
        <text>N(6),N(6),N(6)-trimethyl-L-lysyl(4)-[histone H3] + 3 2-oxoglutarate + 3 O2 = L-lysyl(4)-[histone H3] + 3 formaldehyde + 3 succinate + 3 CO2</text>
        <dbReference type="Rhea" id="RHEA:60208"/>
        <dbReference type="Rhea" id="RHEA-COMP:15537"/>
        <dbReference type="Rhea" id="RHEA-COMP:15547"/>
        <dbReference type="ChEBI" id="CHEBI:15379"/>
        <dbReference type="ChEBI" id="CHEBI:16526"/>
        <dbReference type="ChEBI" id="CHEBI:16810"/>
        <dbReference type="ChEBI" id="CHEBI:16842"/>
        <dbReference type="ChEBI" id="CHEBI:29969"/>
        <dbReference type="ChEBI" id="CHEBI:30031"/>
        <dbReference type="ChEBI" id="CHEBI:61961"/>
        <dbReference type="EC" id="1.14.11.67"/>
    </reaction>
</comment>